<dbReference type="STRING" id="1799789.AX660_08610"/>
<feature type="transmembrane region" description="Helical" evidence="1">
    <location>
        <begin position="220"/>
        <end position="238"/>
    </location>
</feature>
<proteinExistence type="predicted"/>
<reference evidence="4" key="1">
    <citation type="submission" date="2016-02" db="EMBL/GenBank/DDBJ databases">
        <authorList>
            <person name="Schultz-Johansen M."/>
            <person name="Glaring M.A."/>
            <person name="Bech P.K."/>
            <person name="Stougaard P."/>
        </authorList>
    </citation>
    <scope>NUCLEOTIDE SEQUENCE [LARGE SCALE GENOMIC DNA]</scope>
    <source>
        <strain evidence="4">S66</strain>
    </source>
</reference>
<feature type="transmembrane region" description="Helical" evidence="1">
    <location>
        <begin position="149"/>
        <end position="169"/>
    </location>
</feature>
<feature type="transmembrane region" description="Helical" evidence="1">
    <location>
        <begin position="273"/>
        <end position="290"/>
    </location>
</feature>
<sequence length="291" mass="31981">MTWIFLTLFATFMQAWRNAFQSQLSENLRTSAVTLARFIWAGPLAALYLYLLYYFLPTAIPIFPPKYWLYLCGAAVMQITATSLMVILFKMKNYAIGAGLAKSEAVVAAVLGVVFFGTSLSLTGWLGILLGAIAVFYLSMAGGIKSVSWPIVAIGLACGSSFAIGSLWIREACLSLHIGFPYSAAWVLLMLVCMQTLILLGYLLLRDKQTLKFLWQQPKLTVLTSVSSCMGAIAWISAMSIQNVPYVKTLGQIELFFTMLISVYWLKQKPKITDILGLVLIAVAAVLVILA</sequence>
<feature type="transmembrane region" description="Helical" evidence="1">
    <location>
        <begin position="109"/>
        <end position="137"/>
    </location>
</feature>
<keyword evidence="1" id="KW-0472">Membrane</keyword>
<dbReference type="AlphaFoldDB" id="A0A136A490"/>
<feature type="transmembrane region" description="Helical" evidence="1">
    <location>
        <begin position="35"/>
        <end position="56"/>
    </location>
</feature>
<dbReference type="OrthoDB" id="6707471at2"/>
<feature type="domain" description="EamA" evidence="2">
    <location>
        <begin position="156"/>
        <end position="289"/>
    </location>
</feature>
<feature type="transmembrane region" description="Helical" evidence="1">
    <location>
        <begin position="68"/>
        <end position="89"/>
    </location>
</feature>
<dbReference type="EMBL" id="LSNE01000003">
    <property type="protein sequence ID" value="KXI30053.1"/>
    <property type="molecule type" value="Genomic_DNA"/>
</dbReference>
<gene>
    <name evidence="3" type="ORF">AX660_08610</name>
</gene>
<dbReference type="GO" id="GO:0016020">
    <property type="term" value="C:membrane"/>
    <property type="evidence" value="ECO:0007669"/>
    <property type="project" value="InterPro"/>
</dbReference>
<dbReference type="Pfam" id="PF00892">
    <property type="entry name" value="EamA"/>
    <property type="match status" value="1"/>
</dbReference>
<name>A0A136A490_9ALTE</name>
<comment type="caution">
    <text evidence="3">The sequence shown here is derived from an EMBL/GenBank/DDBJ whole genome shotgun (WGS) entry which is preliminary data.</text>
</comment>
<dbReference type="InterPro" id="IPR037185">
    <property type="entry name" value="EmrE-like"/>
</dbReference>
<accession>A0A136A490</accession>
<keyword evidence="1" id="KW-1133">Transmembrane helix</keyword>
<dbReference type="RefSeq" id="WP_068373749.1">
    <property type="nucleotide sequence ID" value="NZ_LSNE01000003.1"/>
</dbReference>
<dbReference type="SUPFAM" id="SSF103481">
    <property type="entry name" value="Multidrug resistance efflux transporter EmrE"/>
    <property type="match status" value="2"/>
</dbReference>
<evidence type="ECO:0000256" key="1">
    <source>
        <dbReference type="SAM" id="Phobius"/>
    </source>
</evidence>
<feature type="transmembrane region" description="Helical" evidence="1">
    <location>
        <begin position="184"/>
        <end position="205"/>
    </location>
</feature>
<organism evidence="3 4">
    <name type="scientific">Paraglaciecola hydrolytica</name>
    <dbReference type="NCBI Taxonomy" id="1799789"/>
    <lineage>
        <taxon>Bacteria</taxon>
        <taxon>Pseudomonadati</taxon>
        <taxon>Pseudomonadota</taxon>
        <taxon>Gammaproteobacteria</taxon>
        <taxon>Alteromonadales</taxon>
        <taxon>Alteromonadaceae</taxon>
        <taxon>Paraglaciecola</taxon>
    </lineage>
</organism>
<evidence type="ECO:0000313" key="4">
    <source>
        <dbReference type="Proteomes" id="UP000070299"/>
    </source>
</evidence>
<protein>
    <submittedName>
        <fullName evidence="3">Multidrug transporter</fullName>
    </submittedName>
</protein>
<evidence type="ECO:0000313" key="3">
    <source>
        <dbReference type="EMBL" id="KXI30053.1"/>
    </source>
</evidence>
<dbReference type="Proteomes" id="UP000070299">
    <property type="component" value="Unassembled WGS sequence"/>
</dbReference>
<evidence type="ECO:0000259" key="2">
    <source>
        <dbReference type="Pfam" id="PF00892"/>
    </source>
</evidence>
<keyword evidence="1" id="KW-0812">Transmembrane</keyword>
<keyword evidence="4" id="KW-1185">Reference proteome</keyword>
<dbReference type="InterPro" id="IPR000620">
    <property type="entry name" value="EamA_dom"/>
</dbReference>